<dbReference type="Proteomes" id="UP000693970">
    <property type="component" value="Unassembled WGS sequence"/>
</dbReference>
<keyword evidence="2" id="KW-1185">Reference proteome</keyword>
<reference evidence="1" key="1">
    <citation type="journal article" date="2021" name="Sci. Rep.">
        <title>Diploid genomic architecture of Nitzschia inconspicua, an elite biomass production diatom.</title>
        <authorList>
            <person name="Oliver A."/>
            <person name="Podell S."/>
            <person name="Pinowska A."/>
            <person name="Traller J.C."/>
            <person name="Smith S.R."/>
            <person name="McClure R."/>
            <person name="Beliaev A."/>
            <person name="Bohutskyi P."/>
            <person name="Hill E.A."/>
            <person name="Rabines A."/>
            <person name="Zheng H."/>
            <person name="Allen L.Z."/>
            <person name="Kuo A."/>
            <person name="Grigoriev I.V."/>
            <person name="Allen A.E."/>
            <person name="Hazlebeck D."/>
            <person name="Allen E.E."/>
        </authorList>
    </citation>
    <scope>NUCLEOTIDE SEQUENCE</scope>
    <source>
        <strain evidence="1">Hildebrandi</strain>
    </source>
</reference>
<gene>
    <name evidence="1" type="ORF">IV203_014742</name>
</gene>
<comment type="caution">
    <text evidence="1">The sequence shown here is derived from an EMBL/GenBank/DDBJ whole genome shotgun (WGS) entry which is preliminary data.</text>
</comment>
<evidence type="ECO:0000313" key="1">
    <source>
        <dbReference type="EMBL" id="KAG7358155.1"/>
    </source>
</evidence>
<proteinExistence type="predicted"/>
<organism evidence="1 2">
    <name type="scientific">Nitzschia inconspicua</name>
    <dbReference type="NCBI Taxonomy" id="303405"/>
    <lineage>
        <taxon>Eukaryota</taxon>
        <taxon>Sar</taxon>
        <taxon>Stramenopiles</taxon>
        <taxon>Ochrophyta</taxon>
        <taxon>Bacillariophyta</taxon>
        <taxon>Bacillariophyceae</taxon>
        <taxon>Bacillariophycidae</taxon>
        <taxon>Bacillariales</taxon>
        <taxon>Bacillariaceae</taxon>
        <taxon>Nitzschia</taxon>
    </lineage>
</organism>
<sequence length="230" mass="25822">MGRDTIVKSILMYGIVIKTPRDICWHLLIKRLQDLQATTETLETIAARAIPTKRFKSYKEDKSSSDKEQGSSDEGDLGLVAKYARAHCSVVVSKRDLQEVNIKFLSEDMDSHGSANFKEDLQAAANGAFDRILGTKDHKLTLTPVQGYNDDGQTTILALHSTDSEQYFRSSVNSYNKLVAFKEIPLVTMDPDTKKTMDENISKVLTACGLITTEFHTPNWVMFTVFRTYA</sequence>
<name>A0A9K3LAK6_9STRA</name>
<reference evidence="1" key="2">
    <citation type="submission" date="2021-04" db="EMBL/GenBank/DDBJ databases">
        <authorList>
            <person name="Podell S."/>
        </authorList>
    </citation>
    <scope>NUCLEOTIDE SEQUENCE</scope>
    <source>
        <strain evidence="1">Hildebrandi</strain>
    </source>
</reference>
<evidence type="ECO:0000313" key="2">
    <source>
        <dbReference type="Proteomes" id="UP000693970"/>
    </source>
</evidence>
<accession>A0A9K3LAK6</accession>
<dbReference type="EMBL" id="JAGRRH010000014">
    <property type="protein sequence ID" value="KAG7358155.1"/>
    <property type="molecule type" value="Genomic_DNA"/>
</dbReference>
<dbReference type="AlphaFoldDB" id="A0A9K3LAK6"/>
<protein>
    <submittedName>
        <fullName evidence="1">Uncharacterized protein</fullName>
    </submittedName>
</protein>